<reference evidence="1 2" key="1">
    <citation type="submission" date="2020-03" db="EMBL/GenBank/DDBJ databases">
        <title>Whole genome shotgun sequence of Phytohabitans houttuyneae NBRC 108639.</title>
        <authorList>
            <person name="Komaki H."/>
            <person name="Tamura T."/>
        </authorList>
    </citation>
    <scope>NUCLEOTIDE SEQUENCE [LARGE SCALE GENOMIC DNA]</scope>
    <source>
        <strain evidence="1 2">NBRC 108639</strain>
    </source>
</reference>
<protein>
    <recommendedName>
        <fullName evidence="3">L-erythro-3,5-diaminohexanoate dehydrogenase</fullName>
    </recommendedName>
</protein>
<name>A0A6V8KLW7_9ACTN</name>
<evidence type="ECO:0000313" key="1">
    <source>
        <dbReference type="EMBL" id="GFJ84400.1"/>
    </source>
</evidence>
<organism evidence="1 2">
    <name type="scientific">Phytohabitans houttuyneae</name>
    <dbReference type="NCBI Taxonomy" id="1076126"/>
    <lineage>
        <taxon>Bacteria</taxon>
        <taxon>Bacillati</taxon>
        <taxon>Actinomycetota</taxon>
        <taxon>Actinomycetes</taxon>
        <taxon>Micromonosporales</taxon>
        <taxon>Micromonosporaceae</taxon>
    </lineage>
</organism>
<dbReference type="EMBL" id="BLPF01000003">
    <property type="protein sequence ID" value="GFJ84400.1"/>
    <property type="molecule type" value="Genomic_DNA"/>
</dbReference>
<sequence>MVADARDPVAVAAAVGVPVDVTVVCVDVPGCEHGAILATAAGGTVVFFSMATSFAAAALGAEGLAADVTMLVGNGYVPGHADYALDLVRKVSSVRHLFEGRLSA</sequence>
<evidence type="ECO:0008006" key="3">
    <source>
        <dbReference type="Google" id="ProtNLM"/>
    </source>
</evidence>
<keyword evidence="2" id="KW-1185">Reference proteome</keyword>
<gene>
    <name evidence="1" type="ORF">Phou_085800</name>
</gene>
<dbReference type="Proteomes" id="UP000482800">
    <property type="component" value="Unassembled WGS sequence"/>
</dbReference>
<evidence type="ECO:0000313" key="2">
    <source>
        <dbReference type="Proteomes" id="UP000482800"/>
    </source>
</evidence>
<proteinExistence type="predicted"/>
<comment type="caution">
    <text evidence="1">The sequence shown here is derived from an EMBL/GenBank/DDBJ whole genome shotgun (WGS) entry which is preliminary data.</text>
</comment>
<reference evidence="1 2" key="2">
    <citation type="submission" date="2020-03" db="EMBL/GenBank/DDBJ databases">
        <authorList>
            <person name="Ichikawa N."/>
            <person name="Kimura A."/>
            <person name="Kitahashi Y."/>
            <person name="Uohara A."/>
        </authorList>
    </citation>
    <scope>NUCLEOTIDE SEQUENCE [LARGE SCALE GENOMIC DNA]</scope>
    <source>
        <strain evidence="1 2">NBRC 108639</strain>
    </source>
</reference>
<dbReference type="AlphaFoldDB" id="A0A6V8KLW7"/>
<accession>A0A6V8KLW7</accession>